<name>A0A0K6FQ41_9AGAM</name>
<keyword evidence="8" id="KW-1185">Reference proteome</keyword>
<comment type="similarity">
    <text evidence="2 6">Belongs to the terpene synthase family.</text>
</comment>
<evidence type="ECO:0000256" key="1">
    <source>
        <dbReference type="ARBA" id="ARBA00001946"/>
    </source>
</evidence>
<dbReference type="InterPro" id="IPR008949">
    <property type="entry name" value="Isoprenoid_synthase_dom_sf"/>
</dbReference>
<dbReference type="EMBL" id="CYGV01000336">
    <property type="protein sequence ID" value="CUA68222.1"/>
    <property type="molecule type" value="Genomic_DNA"/>
</dbReference>
<organism evidence="7 8">
    <name type="scientific">Rhizoctonia solani</name>
    <dbReference type="NCBI Taxonomy" id="456999"/>
    <lineage>
        <taxon>Eukaryota</taxon>
        <taxon>Fungi</taxon>
        <taxon>Dikarya</taxon>
        <taxon>Basidiomycota</taxon>
        <taxon>Agaricomycotina</taxon>
        <taxon>Agaricomycetes</taxon>
        <taxon>Cantharellales</taxon>
        <taxon>Ceratobasidiaceae</taxon>
        <taxon>Rhizoctonia</taxon>
    </lineage>
</organism>
<protein>
    <recommendedName>
        <fullName evidence="6">Terpene synthase</fullName>
        <ecNumber evidence="6">4.2.3.-</ecNumber>
    </recommendedName>
</protein>
<dbReference type="GO" id="GO:0046872">
    <property type="term" value="F:metal ion binding"/>
    <property type="evidence" value="ECO:0007669"/>
    <property type="project" value="UniProtKB-KW"/>
</dbReference>
<dbReference type="PANTHER" id="PTHR35201">
    <property type="entry name" value="TERPENE SYNTHASE"/>
    <property type="match status" value="1"/>
</dbReference>
<sequence length="329" mass="37217">MTVPLPLPLRCNIPNIAAYTREFFASKCNPYHPEAESGARAWFDSYGIYSDKKREKFFDSQFCLLASLLYPNADLEHVRPAMDFILWLFSFDDMADSGEFSTGGLTLAVDVTMNAIRNPDSGVSGITIAATIQSVVNRMRVNGSHATIDRFIDALQSYSQSIIKENSNKTDGYVETIEEYTRTRLDTSGVKLTLAMLEYAHCLDLPEEVHSDPIVAELATAGNEIISWANDIYSFPVEQSWGQLHNFVYVVMKNKQLDVQGAIDYVNQRIQARIDEYVSLKAKLRSFGEHLDPQVAQYIQGIEYNVQACIEWYLITPRYRAVEGEEIMA</sequence>
<evidence type="ECO:0000256" key="5">
    <source>
        <dbReference type="ARBA" id="ARBA00023239"/>
    </source>
</evidence>
<evidence type="ECO:0000313" key="8">
    <source>
        <dbReference type="Proteomes" id="UP000044841"/>
    </source>
</evidence>
<dbReference type="SUPFAM" id="SSF48576">
    <property type="entry name" value="Terpenoid synthases"/>
    <property type="match status" value="1"/>
</dbReference>
<keyword evidence="4 6" id="KW-0460">Magnesium</keyword>
<dbReference type="Pfam" id="PF19086">
    <property type="entry name" value="Terpene_syn_C_2"/>
    <property type="match status" value="1"/>
</dbReference>
<gene>
    <name evidence="7" type="ORF">RSOLAG22IIIB_07753</name>
</gene>
<dbReference type="GO" id="GO:0010333">
    <property type="term" value="F:terpene synthase activity"/>
    <property type="evidence" value="ECO:0007669"/>
    <property type="project" value="InterPro"/>
</dbReference>
<comment type="cofactor">
    <cofactor evidence="1 6">
        <name>Mg(2+)</name>
        <dbReference type="ChEBI" id="CHEBI:18420"/>
    </cofactor>
</comment>
<dbReference type="AlphaFoldDB" id="A0A0K6FQ41"/>
<dbReference type="PANTHER" id="PTHR35201:SF4">
    <property type="entry name" value="BETA-PINACENE SYNTHASE-RELATED"/>
    <property type="match status" value="1"/>
</dbReference>
<reference evidence="7 8" key="1">
    <citation type="submission" date="2015-07" db="EMBL/GenBank/DDBJ databases">
        <authorList>
            <person name="Noorani M."/>
        </authorList>
    </citation>
    <scope>NUCLEOTIDE SEQUENCE [LARGE SCALE GENOMIC DNA]</scope>
    <source>
        <strain evidence="7">BBA 69670</strain>
    </source>
</reference>
<evidence type="ECO:0000256" key="4">
    <source>
        <dbReference type="ARBA" id="ARBA00022842"/>
    </source>
</evidence>
<accession>A0A0K6FQ41</accession>
<dbReference type="Gene3D" id="1.10.600.10">
    <property type="entry name" value="Farnesyl Diphosphate Synthase"/>
    <property type="match status" value="1"/>
</dbReference>
<proteinExistence type="inferred from homology"/>
<evidence type="ECO:0000256" key="6">
    <source>
        <dbReference type="RuleBase" id="RU366034"/>
    </source>
</evidence>
<keyword evidence="3 6" id="KW-0479">Metal-binding</keyword>
<dbReference type="Proteomes" id="UP000044841">
    <property type="component" value="Unassembled WGS sequence"/>
</dbReference>
<evidence type="ECO:0000256" key="3">
    <source>
        <dbReference type="ARBA" id="ARBA00022723"/>
    </source>
</evidence>
<dbReference type="EC" id="4.2.3.-" evidence="6"/>
<keyword evidence="5 6" id="KW-0456">Lyase</keyword>
<dbReference type="SFLD" id="SFLDS00005">
    <property type="entry name" value="Isoprenoid_Synthase_Type_I"/>
    <property type="match status" value="1"/>
</dbReference>
<dbReference type="SFLD" id="SFLDG01020">
    <property type="entry name" value="Terpene_Cyclase_Like_2"/>
    <property type="match status" value="1"/>
</dbReference>
<dbReference type="InterPro" id="IPR034686">
    <property type="entry name" value="Terpene_cyclase-like_2"/>
</dbReference>
<dbReference type="GO" id="GO:0008299">
    <property type="term" value="P:isoprenoid biosynthetic process"/>
    <property type="evidence" value="ECO:0007669"/>
    <property type="project" value="UniProtKB-ARBA"/>
</dbReference>
<evidence type="ECO:0000313" key="7">
    <source>
        <dbReference type="EMBL" id="CUA68222.1"/>
    </source>
</evidence>
<evidence type="ECO:0000256" key="2">
    <source>
        <dbReference type="ARBA" id="ARBA00006333"/>
    </source>
</evidence>